<name>A0A1C3NYT0_9ACTN</name>
<evidence type="ECO:0000313" key="2">
    <source>
        <dbReference type="EMBL" id="SBW22729.1"/>
    </source>
</evidence>
<sequence>MHHHVRDVSFGEDASTSRTGHGPVNLATLRAAVVAALKDAGYLYIPEGRRDHITPADALYLHGLTA</sequence>
<proteinExistence type="predicted"/>
<reference evidence="3" key="1">
    <citation type="submission" date="2016-02" db="EMBL/GenBank/DDBJ databases">
        <authorList>
            <person name="Wibberg D."/>
        </authorList>
    </citation>
    <scope>NUCLEOTIDE SEQUENCE [LARGE SCALE GENOMIC DNA]</scope>
</reference>
<dbReference type="Proteomes" id="UP000199013">
    <property type="component" value="Unassembled WGS sequence"/>
</dbReference>
<evidence type="ECO:0000256" key="1">
    <source>
        <dbReference type="SAM" id="MobiDB-lite"/>
    </source>
</evidence>
<gene>
    <name evidence="2" type="ORF">FDG2_3040</name>
</gene>
<organism evidence="2 3">
    <name type="scientific">Candidatus Protofrankia californiensis</name>
    <dbReference type="NCBI Taxonomy" id="1839754"/>
    <lineage>
        <taxon>Bacteria</taxon>
        <taxon>Bacillati</taxon>
        <taxon>Actinomycetota</taxon>
        <taxon>Actinomycetes</taxon>
        <taxon>Frankiales</taxon>
        <taxon>Frankiaceae</taxon>
        <taxon>Protofrankia</taxon>
    </lineage>
</organism>
<dbReference type="AlphaFoldDB" id="A0A1C3NYT0"/>
<evidence type="ECO:0000313" key="3">
    <source>
        <dbReference type="Proteomes" id="UP000199013"/>
    </source>
</evidence>
<feature type="region of interest" description="Disordered" evidence="1">
    <location>
        <begin position="1"/>
        <end position="22"/>
    </location>
</feature>
<protein>
    <submittedName>
        <fullName evidence="2">Uncharacterized protein</fullName>
    </submittedName>
</protein>
<keyword evidence="3" id="KW-1185">Reference proteome</keyword>
<accession>A0A1C3NYT0</accession>
<dbReference type="EMBL" id="FLUV01001278">
    <property type="protein sequence ID" value="SBW22729.1"/>
    <property type="molecule type" value="Genomic_DNA"/>
</dbReference>